<proteinExistence type="predicted"/>
<dbReference type="OrthoDB" id="1433100at2759"/>
<keyword evidence="4" id="KW-1185">Reference proteome</keyword>
<protein>
    <recommendedName>
        <fullName evidence="2">Aminotransferase-like plant mobile domain-containing protein</fullName>
    </recommendedName>
</protein>
<dbReference type="AlphaFoldDB" id="A0A7J6W3M0"/>
<sequence length="400" mass="46404">MQGNMPKIVYEATQSSVNQQEDSEDDFVNVDTTKRRVSPRLRQVKLMEMIQMKRKRDEKGKSIEQVEVTELHESPSKKAKKMMIALSEENQENDRITYVGSSRQRKPSRKPKTPKNKKKDKAIASKNPYGSFRCCTKVMVAITQDMNMTLLESHKQAMLKTPFGPFFNLFLEKKIRKEIISSQNRNFLFEIIKRYSVEEDAFKFGEGKNVKFVKFKPKHVALTFGLPLHGTKVAELFRRCRFDPDQSSFLVKHDLQHPGDIQKKVMTSKIKSLMTEEGSENDFCRMVVLLMSATIFFPNSNYSIGKSFVVHLENLETMKKLGWTDVIYSELMKKLKTKKDNPLSVTACVITLLVWFCEIYGVMEPRKGYTAGTPRIGKWNFTKLSEAWHNDFFQNITKDK</sequence>
<gene>
    <name evidence="3" type="ORF">FRX31_018434</name>
</gene>
<feature type="domain" description="Aminotransferase-like plant mobile" evidence="2">
    <location>
        <begin position="182"/>
        <end position="386"/>
    </location>
</feature>
<accession>A0A7J6W3M0</accession>
<dbReference type="Pfam" id="PF10536">
    <property type="entry name" value="PMD"/>
    <property type="match status" value="1"/>
</dbReference>
<feature type="region of interest" description="Disordered" evidence="1">
    <location>
        <begin position="1"/>
        <end position="35"/>
    </location>
</feature>
<evidence type="ECO:0000256" key="1">
    <source>
        <dbReference type="SAM" id="MobiDB-lite"/>
    </source>
</evidence>
<feature type="non-terminal residue" evidence="3">
    <location>
        <position position="1"/>
    </location>
</feature>
<organism evidence="3 4">
    <name type="scientific">Thalictrum thalictroides</name>
    <name type="common">Rue-anemone</name>
    <name type="synonym">Anemone thalictroides</name>
    <dbReference type="NCBI Taxonomy" id="46969"/>
    <lineage>
        <taxon>Eukaryota</taxon>
        <taxon>Viridiplantae</taxon>
        <taxon>Streptophyta</taxon>
        <taxon>Embryophyta</taxon>
        <taxon>Tracheophyta</taxon>
        <taxon>Spermatophyta</taxon>
        <taxon>Magnoliopsida</taxon>
        <taxon>Ranunculales</taxon>
        <taxon>Ranunculaceae</taxon>
        <taxon>Thalictroideae</taxon>
        <taxon>Thalictrum</taxon>
    </lineage>
</organism>
<comment type="caution">
    <text evidence="3">The sequence shown here is derived from an EMBL/GenBank/DDBJ whole genome shotgun (WGS) entry which is preliminary data.</text>
</comment>
<dbReference type="InterPro" id="IPR019557">
    <property type="entry name" value="AminoTfrase-like_pln_mobile"/>
</dbReference>
<feature type="compositionally biased region" description="Basic residues" evidence="1">
    <location>
        <begin position="103"/>
        <end position="120"/>
    </location>
</feature>
<feature type="region of interest" description="Disordered" evidence="1">
    <location>
        <begin position="92"/>
        <end position="123"/>
    </location>
</feature>
<evidence type="ECO:0000313" key="4">
    <source>
        <dbReference type="Proteomes" id="UP000554482"/>
    </source>
</evidence>
<dbReference type="Proteomes" id="UP000554482">
    <property type="component" value="Unassembled WGS sequence"/>
</dbReference>
<evidence type="ECO:0000313" key="3">
    <source>
        <dbReference type="EMBL" id="KAF5191979.1"/>
    </source>
</evidence>
<dbReference type="EMBL" id="JABWDY010022057">
    <property type="protein sequence ID" value="KAF5191979.1"/>
    <property type="molecule type" value="Genomic_DNA"/>
</dbReference>
<reference evidence="3 4" key="1">
    <citation type="submission" date="2020-06" db="EMBL/GenBank/DDBJ databases">
        <title>Transcriptomic and genomic resources for Thalictrum thalictroides and T. hernandezii: Facilitating candidate gene discovery in an emerging model plant lineage.</title>
        <authorList>
            <person name="Arias T."/>
            <person name="Riano-Pachon D.M."/>
            <person name="Di Stilio V.S."/>
        </authorList>
    </citation>
    <scope>NUCLEOTIDE SEQUENCE [LARGE SCALE GENOMIC DNA]</scope>
    <source>
        <strain evidence="4">cv. WT478/WT964</strain>
        <tissue evidence="3">Leaves</tissue>
    </source>
</reference>
<name>A0A7J6W3M0_THATH</name>
<evidence type="ECO:0000259" key="2">
    <source>
        <dbReference type="Pfam" id="PF10536"/>
    </source>
</evidence>
<dbReference type="PANTHER" id="PTHR34835">
    <property type="entry name" value="OS07G0283600 PROTEIN-RELATED"/>
    <property type="match status" value="1"/>
</dbReference>